<dbReference type="AlphaFoldDB" id="I3D440"/>
<evidence type="ECO:0000259" key="2">
    <source>
        <dbReference type="Pfam" id="PF03129"/>
    </source>
</evidence>
<evidence type="ECO:0000313" key="3">
    <source>
        <dbReference type="EMBL" id="EIJ66483.1"/>
    </source>
</evidence>
<name>I3D440_9ARCH</name>
<gene>
    <name evidence="3" type="ORF">BD31_I1876</name>
</gene>
<dbReference type="Pfam" id="PF03129">
    <property type="entry name" value="HGTP_anticodon"/>
    <property type="match status" value="1"/>
</dbReference>
<keyword evidence="4" id="KW-1185">Reference proteome</keyword>
<comment type="caution">
    <text evidence="3">The sequence shown here is derived from an EMBL/GenBank/DDBJ whole genome shotgun (WGS) entry which is preliminary data.</text>
</comment>
<dbReference type="PANTHER" id="PTHR11451:SF44">
    <property type="entry name" value="THREONINE--TRNA LIGASE, CHLOROPLASTIC_MITOCHONDRIAL 2"/>
    <property type="match status" value="1"/>
</dbReference>
<dbReference type="InterPro" id="IPR036621">
    <property type="entry name" value="Anticodon-bd_dom_sf"/>
</dbReference>
<keyword evidence="1" id="KW-0648">Protein biosynthesis</keyword>
<sequence>EFNDFCENLVDKIASNDVRIDIDDRNESIGKRIREAEKEWIRYILVIGDNEANSQNLSIRDRQTGNVRELPFDDFLNEIKEQTKGKPFTGLNLPKHLSKRPQLMV</sequence>
<dbReference type="Gene3D" id="3.40.50.800">
    <property type="entry name" value="Anticodon-binding domain"/>
    <property type="match status" value="1"/>
</dbReference>
<accession>I3D440</accession>
<dbReference type="PATRIC" id="fig|859350.6.peg.508"/>
<dbReference type="GO" id="GO:0006435">
    <property type="term" value="P:threonyl-tRNA aminoacylation"/>
    <property type="evidence" value="ECO:0007669"/>
    <property type="project" value="TreeGrafter"/>
</dbReference>
<organism evidence="3 4">
    <name type="scientific">Candidatus Nitrosopumilus salarius BD31</name>
    <dbReference type="NCBI Taxonomy" id="859350"/>
    <lineage>
        <taxon>Archaea</taxon>
        <taxon>Nitrososphaerota</taxon>
        <taxon>Nitrososphaeria</taxon>
        <taxon>Nitrosopumilales</taxon>
        <taxon>Nitrosopumilaceae</taxon>
        <taxon>Nitrosopumilus</taxon>
    </lineage>
</organism>
<feature type="domain" description="Anticodon-binding" evidence="2">
    <location>
        <begin position="2"/>
        <end position="82"/>
    </location>
</feature>
<dbReference type="GO" id="GO:0004829">
    <property type="term" value="F:threonine-tRNA ligase activity"/>
    <property type="evidence" value="ECO:0007669"/>
    <property type="project" value="TreeGrafter"/>
</dbReference>
<dbReference type="EMBL" id="AEXL02000056">
    <property type="protein sequence ID" value="EIJ66483.1"/>
    <property type="molecule type" value="Genomic_DNA"/>
</dbReference>
<dbReference type="InterPro" id="IPR004154">
    <property type="entry name" value="Anticodon-bd"/>
</dbReference>
<feature type="non-terminal residue" evidence="3">
    <location>
        <position position="1"/>
    </location>
</feature>
<reference evidence="3 4" key="1">
    <citation type="journal article" date="2012" name="J. Bacteriol.">
        <title>Genome sequence of "Candidatus Nitrosopumilus salaria" BD31, an ammonia-oxidizing archaeon from the San Francisco Bay estuary.</title>
        <authorList>
            <person name="Mosier A.C."/>
            <person name="Allen E.E."/>
            <person name="Kim M."/>
            <person name="Ferriera S."/>
            <person name="Francis C.A."/>
        </authorList>
    </citation>
    <scope>NUCLEOTIDE SEQUENCE [LARGE SCALE GENOMIC DNA]</scope>
    <source>
        <strain evidence="3 4">BD31</strain>
    </source>
</reference>
<protein>
    <submittedName>
        <fullName evidence="3">Anticodon binding domain protein</fullName>
    </submittedName>
</protein>
<dbReference type="Proteomes" id="UP000003423">
    <property type="component" value="Unassembled WGS sequence"/>
</dbReference>
<dbReference type="RefSeq" id="WP_008298032.1">
    <property type="nucleotide sequence ID" value="NZ_AEXL02000056.1"/>
</dbReference>
<evidence type="ECO:0000313" key="4">
    <source>
        <dbReference type="Proteomes" id="UP000003423"/>
    </source>
</evidence>
<proteinExistence type="predicted"/>
<dbReference type="PANTHER" id="PTHR11451">
    <property type="entry name" value="THREONINE-TRNA LIGASE"/>
    <property type="match status" value="1"/>
</dbReference>
<evidence type="ECO:0000256" key="1">
    <source>
        <dbReference type="ARBA" id="ARBA00022917"/>
    </source>
</evidence>
<dbReference type="SUPFAM" id="SSF52954">
    <property type="entry name" value="Class II aaRS ABD-related"/>
    <property type="match status" value="1"/>
</dbReference>